<dbReference type="EMBL" id="JAQHRD010000003">
    <property type="protein sequence ID" value="KAJ6442699.1"/>
    <property type="molecule type" value="Genomic_DNA"/>
</dbReference>
<comment type="caution">
    <text evidence="2">The sequence shown here is derived from an EMBL/GenBank/DDBJ whole genome shotgun (WGS) entry which is preliminary data.</text>
</comment>
<proteinExistence type="predicted"/>
<feature type="region of interest" description="Disordered" evidence="1">
    <location>
        <begin position="273"/>
        <end position="346"/>
    </location>
</feature>
<gene>
    <name evidence="2" type="ORF">O9K51_03874</name>
</gene>
<evidence type="ECO:0000313" key="3">
    <source>
        <dbReference type="Proteomes" id="UP001163105"/>
    </source>
</evidence>
<sequence length="346" mass="38648">MKGRPVEELVYECMFPKPKSNDPVHFSAFLQRYLIPEVRQETHSFYGHLDTQEAKYPGLDYNHTTHRIRLSRWPWHRRLFRAFNNLDLTANEIAGLTKWEGTKWAKEKFEKEQGIIIRDTTDEGFPHWTEIPDFNARDLYEQHHVGASTIRSLGVLDDDDDEEEDDETDGELESVGVELNERLRAQAARREAGETSAVLDEEWEQWLKHAIESGELTIITERITDQMLRRAASSSSVIPAALVPPSMLSAARAGQWSEVPELLQPVLRRTIDAEDAGSSTSSGGAGAATPSERSASPSTASSRLTLVDDAATRLRGTWPRRRSISGLRLPVGEASAASRTAEASGA</sequence>
<accession>A0AB34FUY7</accession>
<feature type="compositionally biased region" description="Acidic residues" evidence="1">
    <location>
        <begin position="156"/>
        <end position="172"/>
    </location>
</feature>
<feature type="region of interest" description="Disordered" evidence="1">
    <location>
        <begin position="151"/>
        <end position="174"/>
    </location>
</feature>
<organism evidence="2 3">
    <name type="scientific">Purpureocillium lavendulum</name>
    <dbReference type="NCBI Taxonomy" id="1247861"/>
    <lineage>
        <taxon>Eukaryota</taxon>
        <taxon>Fungi</taxon>
        <taxon>Dikarya</taxon>
        <taxon>Ascomycota</taxon>
        <taxon>Pezizomycotina</taxon>
        <taxon>Sordariomycetes</taxon>
        <taxon>Hypocreomycetidae</taxon>
        <taxon>Hypocreales</taxon>
        <taxon>Ophiocordycipitaceae</taxon>
        <taxon>Purpureocillium</taxon>
    </lineage>
</organism>
<feature type="compositionally biased region" description="Low complexity" evidence="1">
    <location>
        <begin position="276"/>
        <end position="303"/>
    </location>
</feature>
<dbReference type="Proteomes" id="UP001163105">
    <property type="component" value="Unassembled WGS sequence"/>
</dbReference>
<evidence type="ECO:0000256" key="1">
    <source>
        <dbReference type="SAM" id="MobiDB-lite"/>
    </source>
</evidence>
<feature type="compositionally biased region" description="Low complexity" evidence="1">
    <location>
        <begin position="332"/>
        <end position="346"/>
    </location>
</feature>
<evidence type="ECO:0000313" key="2">
    <source>
        <dbReference type="EMBL" id="KAJ6442699.1"/>
    </source>
</evidence>
<reference evidence="2" key="1">
    <citation type="submission" date="2023-01" db="EMBL/GenBank/DDBJ databases">
        <title>The growth and conidiation of Purpureocillium lavendulum are regulated by nitrogen source and histone H3K14 acetylation.</title>
        <authorList>
            <person name="Tang P."/>
            <person name="Han J."/>
            <person name="Zhang C."/>
            <person name="Tang P."/>
            <person name="Qi F."/>
            <person name="Zhang K."/>
            <person name="Liang L."/>
        </authorList>
    </citation>
    <scope>NUCLEOTIDE SEQUENCE</scope>
    <source>
        <strain evidence="2">YMF1.00683</strain>
    </source>
</reference>
<name>A0AB34FUY7_9HYPO</name>
<dbReference type="AlphaFoldDB" id="A0AB34FUY7"/>
<protein>
    <submittedName>
        <fullName evidence="2">Histone deacetylase complex protein</fullName>
    </submittedName>
</protein>
<keyword evidence="3" id="KW-1185">Reference proteome</keyword>